<evidence type="ECO:0000313" key="10">
    <source>
        <dbReference type="EMBL" id="GID16138.1"/>
    </source>
</evidence>
<dbReference type="Proteomes" id="UP000612808">
    <property type="component" value="Unassembled WGS sequence"/>
</dbReference>
<name>A0A8J3JHU2_9ACTN</name>
<evidence type="ECO:0000256" key="3">
    <source>
        <dbReference type="ARBA" id="ARBA00022679"/>
    </source>
</evidence>
<keyword evidence="11" id="KW-1185">Reference proteome</keyword>
<dbReference type="EMBL" id="BOMB01000053">
    <property type="protein sequence ID" value="GID16138.1"/>
    <property type="molecule type" value="Genomic_DNA"/>
</dbReference>
<dbReference type="GO" id="GO:0005524">
    <property type="term" value="F:ATP binding"/>
    <property type="evidence" value="ECO:0007669"/>
    <property type="project" value="UniProtKB-UniRule"/>
</dbReference>
<comment type="caution">
    <text evidence="10">The sequence shown here is derived from an EMBL/GenBank/DDBJ whole genome shotgun (WGS) entry which is preliminary data.</text>
</comment>
<dbReference type="Gene3D" id="1.10.510.10">
    <property type="entry name" value="Transferase(Phosphotransferase) domain 1"/>
    <property type="match status" value="1"/>
</dbReference>
<dbReference type="PROSITE" id="PS50011">
    <property type="entry name" value="PROTEIN_KINASE_DOM"/>
    <property type="match status" value="1"/>
</dbReference>
<protein>
    <recommendedName>
        <fullName evidence="1">non-specific serine/threonine protein kinase</fullName>
        <ecNumber evidence="1">2.7.11.1</ecNumber>
    </recommendedName>
</protein>
<proteinExistence type="predicted"/>
<reference evidence="10" key="1">
    <citation type="submission" date="2021-01" db="EMBL/GenBank/DDBJ databases">
        <title>Whole genome shotgun sequence of Actinocatenispora rupis NBRC 107355.</title>
        <authorList>
            <person name="Komaki H."/>
            <person name="Tamura T."/>
        </authorList>
    </citation>
    <scope>NUCLEOTIDE SEQUENCE</scope>
    <source>
        <strain evidence="10">NBRC 107355</strain>
    </source>
</reference>
<feature type="binding site" evidence="8">
    <location>
        <position position="38"/>
    </location>
    <ligand>
        <name>ATP</name>
        <dbReference type="ChEBI" id="CHEBI:30616"/>
    </ligand>
</feature>
<dbReference type="Pfam" id="PF08305">
    <property type="entry name" value="NPCBM"/>
    <property type="match status" value="1"/>
</dbReference>
<keyword evidence="5" id="KW-0418">Kinase</keyword>
<keyword evidence="7" id="KW-0675">Receptor</keyword>
<dbReference type="AlphaFoldDB" id="A0A8J3JHU2"/>
<dbReference type="PROSITE" id="PS00108">
    <property type="entry name" value="PROTEIN_KINASE_ST"/>
    <property type="match status" value="1"/>
</dbReference>
<dbReference type="Gene3D" id="2.60.120.1060">
    <property type="entry name" value="NPCBM/NEW2 domain"/>
    <property type="match status" value="1"/>
</dbReference>
<dbReference type="SUPFAM" id="SSF56112">
    <property type="entry name" value="Protein kinase-like (PK-like)"/>
    <property type="match status" value="1"/>
</dbReference>
<accession>A0A8J3JHU2</accession>
<keyword evidence="6 8" id="KW-0067">ATP-binding</keyword>
<dbReference type="InterPro" id="IPR008979">
    <property type="entry name" value="Galactose-bd-like_sf"/>
</dbReference>
<sequence>MTVGVRVGSRYVATDMIGRGAFGTVFRGEGPAGPVAIKLLRPDLATDAEVVDGFLRERSVLLRLRHPNLVSVRDLVAESDLLALVMDLIDGPDLRVHLQRQGPPPVEVATALVAAVADALAHTHDAGVIHRDLKPENVLLRLDGPAPVPLLTDFGIAELAAGGSAESAAHTVIGTPGYLAPEVARGGTATPAADVYACGVLAYELVTGRMPFAGEHALAVIHRQLTETPERPADLPDELWRTVSACLSLDPAERPTAGELAAALRGEWITPTRHTAVVPVSAAPTSAMPAHLRHDDPLIEVPRGPRRSWPLRIGALVLVAVLGAAGGYALRYGTARPAPTPTPHGSPTPAPTAISRYVTDLPTTQVGNGWGPVERNRSVGGQAPDDGGPLVLGTTTYQHGLGTNSPSQVRVYPAGACTSFTATIGIDAAAVRVQGGTVAFQVVGDGKALYDSGVVTWQTPPKPVQVDVTGVQVLDLVVSDGGDGNANDNADWADAALVCTAR</sequence>
<dbReference type="InterPro" id="IPR011009">
    <property type="entry name" value="Kinase-like_dom_sf"/>
</dbReference>
<dbReference type="Pfam" id="PF00069">
    <property type="entry name" value="Pkinase"/>
    <property type="match status" value="1"/>
</dbReference>
<organism evidence="10 11">
    <name type="scientific">Actinocatenispora rupis</name>
    <dbReference type="NCBI Taxonomy" id="519421"/>
    <lineage>
        <taxon>Bacteria</taxon>
        <taxon>Bacillati</taxon>
        <taxon>Actinomycetota</taxon>
        <taxon>Actinomycetes</taxon>
        <taxon>Micromonosporales</taxon>
        <taxon>Micromonosporaceae</taxon>
        <taxon>Actinocatenispora</taxon>
    </lineage>
</organism>
<evidence type="ECO:0000259" key="9">
    <source>
        <dbReference type="PROSITE" id="PS50011"/>
    </source>
</evidence>
<keyword evidence="3" id="KW-0808">Transferase</keyword>
<dbReference type="InterPro" id="IPR017441">
    <property type="entry name" value="Protein_kinase_ATP_BS"/>
</dbReference>
<evidence type="ECO:0000256" key="5">
    <source>
        <dbReference type="ARBA" id="ARBA00022777"/>
    </source>
</evidence>
<evidence type="ECO:0000256" key="6">
    <source>
        <dbReference type="ARBA" id="ARBA00022840"/>
    </source>
</evidence>
<dbReference type="InterPro" id="IPR008271">
    <property type="entry name" value="Ser/Thr_kinase_AS"/>
</dbReference>
<gene>
    <name evidence="10" type="ORF">Aru02nite_70270</name>
</gene>
<evidence type="ECO:0000256" key="1">
    <source>
        <dbReference type="ARBA" id="ARBA00012513"/>
    </source>
</evidence>
<dbReference type="CDD" id="cd14014">
    <property type="entry name" value="STKc_PknB_like"/>
    <property type="match status" value="1"/>
</dbReference>
<dbReference type="PANTHER" id="PTHR43289">
    <property type="entry name" value="MITOGEN-ACTIVATED PROTEIN KINASE KINASE KINASE 20-RELATED"/>
    <property type="match status" value="1"/>
</dbReference>
<evidence type="ECO:0000256" key="8">
    <source>
        <dbReference type="PROSITE-ProRule" id="PRU10141"/>
    </source>
</evidence>
<feature type="domain" description="Protein kinase" evidence="9">
    <location>
        <begin position="11"/>
        <end position="269"/>
    </location>
</feature>
<dbReference type="InterPro" id="IPR000719">
    <property type="entry name" value="Prot_kinase_dom"/>
</dbReference>
<keyword evidence="4 8" id="KW-0547">Nucleotide-binding</keyword>
<dbReference type="GO" id="GO:0004674">
    <property type="term" value="F:protein serine/threonine kinase activity"/>
    <property type="evidence" value="ECO:0007669"/>
    <property type="project" value="UniProtKB-KW"/>
</dbReference>
<dbReference type="RefSeq" id="WP_203664773.1">
    <property type="nucleotide sequence ID" value="NZ_BAAAZM010000027.1"/>
</dbReference>
<dbReference type="PROSITE" id="PS00107">
    <property type="entry name" value="PROTEIN_KINASE_ATP"/>
    <property type="match status" value="1"/>
</dbReference>
<evidence type="ECO:0000256" key="4">
    <source>
        <dbReference type="ARBA" id="ARBA00022741"/>
    </source>
</evidence>
<dbReference type="SMART" id="SM00220">
    <property type="entry name" value="S_TKc"/>
    <property type="match status" value="1"/>
</dbReference>
<dbReference type="InterPro" id="IPR013222">
    <property type="entry name" value="Glyco_hyd_98_carb-bd"/>
</dbReference>
<evidence type="ECO:0000313" key="11">
    <source>
        <dbReference type="Proteomes" id="UP000612808"/>
    </source>
</evidence>
<dbReference type="InterPro" id="IPR038637">
    <property type="entry name" value="NPCBM_sf"/>
</dbReference>
<evidence type="ECO:0000256" key="2">
    <source>
        <dbReference type="ARBA" id="ARBA00022527"/>
    </source>
</evidence>
<dbReference type="EC" id="2.7.11.1" evidence="1"/>
<dbReference type="SMART" id="SM00776">
    <property type="entry name" value="NPCBM"/>
    <property type="match status" value="1"/>
</dbReference>
<evidence type="ECO:0000256" key="7">
    <source>
        <dbReference type="ARBA" id="ARBA00023170"/>
    </source>
</evidence>
<keyword evidence="2" id="KW-0723">Serine/threonine-protein kinase</keyword>
<dbReference type="SUPFAM" id="SSF49785">
    <property type="entry name" value="Galactose-binding domain-like"/>
    <property type="match status" value="1"/>
</dbReference>
<dbReference type="PANTHER" id="PTHR43289:SF6">
    <property type="entry name" value="SERINE_THREONINE-PROTEIN KINASE NEKL-3"/>
    <property type="match status" value="1"/>
</dbReference>